<dbReference type="GO" id="GO:0019632">
    <property type="term" value="P:shikimate metabolic process"/>
    <property type="evidence" value="ECO:0007669"/>
    <property type="project" value="TreeGrafter"/>
</dbReference>
<protein>
    <submittedName>
        <fullName evidence="3">Shikimate 5-dehydrogenase</fullName>
    </submittedName>
</protein>
<accession>A0A1U9KQ44</accession>
<dbReference type="KEGG" id="nch:A0U93_07695"/>
<dbReference type="GO" id="GO:0004764">
    <property type="term" value="F:shikimate 3-dehydrogenase (NADP+) activity"/>
    <property type="evidence" value="ECO:0007669"/>
    <property type="project" value="InterPro"/>
</dbReference>
<dbReference type="InterPro" id="IPR022893">
    <property type="entry name" value="Shikimate_DH_fam"/>
</dbReference>
<dbReference type="GO" id="GO:0050661">
    <property type="term" value="F:NADP binding"/>
    <property type="evidence" value="ECO:0007669"/>
    <property type="project" value="TreeGrafter"/>
</dbReference>
<dbReference type="RefSeq" id="WP_077806835.1">
    <property type="nucleotide sequence ID" value="NZ_BJXS01000002.1"/>
</dbReference>
<sequence length="282" mass="29657">MTDFSSKASINRGTTLCMSLSARPGNFGTRFQNHLYGALGLDYLYKSFTTTDLAAAIGGIRALGIRGCAISMPFKEACIPLLDGLEPSAAAIESVNTIVNTDGVLRGYNTDYIAIERLIVQYDLPRDAPLLLRGSGGMGKAVACAFRDAGFRRGTLIARNGGVGRALADRCDWDWVARLEDLPRDAADGAILVNVTPLGMSGGADAQTLAFPETMIARAGVVFDVVAIPVETPLIRAARAVGRPAINGGEVLVLQGLEQFALYTGVRPDAALVREAAAVALA</sequence>
<evidence type="ECO:0000313" key="4">
    <source>
        <dbReference type="Proteomes" id="UP000188604"/>
    </source>
</evidence>
<dbReference type="SUPFAM" id="SSF51735">
    <property type="entry name" value="NAD(P)-binding Rossmann-fold domains"/>
    <property type="match status" value="1"/>
</dbReference>
<dbReference type="PANTHER" id="PTHR21089:SF9">
    <property type="entry name" value="SHIKIMATE DEHYDROGENASE-LIKE PROTEIN HI_0607"/>
    <property type="match status" value="1"/>
</dbReference>
<dbReference type="EMBL" id="CP014691">
    <property type="protein sequence ID" value="AQS87839.1"/>
    <property type="molecule type" value="Genomic_DNA"/>
</dbReference>
<organism evidence="3 4">
    <name type="scientific">Neoasaia chiangmaiensis</name>
    <dbReference type="NCBI Taxonomy" id="320497"/>
    <lineage>
        <taxon>Bacteria</taxon>
        <taxon>Pseudomonadati</taxon>
        <taxon>Pseudomonadota</taxon>
        <taxon>Alphaproteobacteria</taxon>
        <taxon>Acetobacterales</taxon>
        <taxon>Acetobacteraceae</taxon>
        <taxon>Neoasaia</taxon>
    </lineage>
</organism>
<dbReference type="OrthoDB" id="9792692at2"/>
<feature type="domain" description="Shikimate dehydrogenase substrate binding N-terminal" evidence="1">
    <location>
        <begin position="31"/>
        <end position="98"/>
    </location>
</feature>
<dbReference type="SUPFAM" id="SSF53223">
    <property type="entry name" value="Aminoacid dehydrogenase-like, N-terminal domain"/>
    <property type="match status" value="1"/>
</dbReference>
<dbReference type="GO" id="GO:0005829">
    <property type="term" value="C:cytosol"/>
    <property type="evidence" value="ECO:0007669"/>
    <property type="project" value="TreeGrafter"/>
</dbReference>
<evidence type="ECO:0000313" key="3">
    <source>
        <dbReference type="EMBL" id="AQS87839.1"/>
    </source>
</evidence>
<dbReference type="AlphaFoldDB" id="A0A1U9KQ44"/>
<dbReference type="Gene3D" id="3.40.50.10860">
    <property type="entry name" value="Leucine Dehydrogenase, chain A, domain 1"/>
    <property type="match status" value="1"/>
</dbReference>
<dbReference type="Gene3D" id="3.40.50.720">
    <property type="entry name" value="NAD(P)-binding Rossmann-like Domain"/>
    <property type="match status" value="1"/>
</dbReference>
<feature type="domain" description="SDH C-terminal" evidence="2">
    <location>
        <begin position="250"/>
        <end position="277"/>
    </location>
</feature>
<reference evidence="3 4" key="1">
    <citation type="submission" date="2016-03" db="EMBL/GenBank/DDBJ databases">
        <title>Acetic acid bacteria sequencing.</title>
        <authorList>
            <person name="Brandt J."/>
            <person name="Jakob F."/>
            <person name="Vogel R.F."/>
        </authorList>
    </citation>
    <scope>NUCLEOTIDE SEQUENCE [LARGE SCALE GENOMIC DNA]</scope>
    <source>
        <strain evidence="3 4">NBRC 101099</strain>
    </source>
</reference>
<dbReference type="InterPro" id="IPR041121">
    <property type="entry name" value="SDH_C"/>
</dbReference>
<dbReference type="STRING" id="320497.A0U93_07695"/>
<proteinExistence type="predicted"/>
<dbReference type="InterPro" id="IPR046346">
    <property type="entry name" value="Aminoacid_DH-like_N_sf"/>
</dbReference>
<dbReference type="Proteomes" id="UP000188604">
    <property type="component" value="Chromosome"/>
</dbReference>
<dbReference type="CDD" id="cd01065">
    <property type="entry name" value="NAD_bind_Shikimate_DH"/>
    <property type="match status" value="1"/>
</dbReference>
<dbReference type="GO" id="GO:0009423">
    <property type="term" value="P:chorismate biosynthetic process"/>
    <property type="evidence" value="ECO:0007669"/>
    <property type="project" value="TreeGrafter"/>
</dbReference>
<evidence type="ECO:0000259" key="2">
    <source>
        <dbReference type="Pfam" id="PF18317"/>
    </source>
</evidence>
<evidence type="ECO:0000259" key="1">
    <source>
        <dbReference type="Pfam" id="PF08501"/>
    </source>
</evidence>
<dbReference type="InterPro" id="IPR013708">
    <property type="entry name" value="Shikimate_DH-bd_N"/>
</dbReference>
<name>A0A1U9KQ44_9PROT</name>
<dbReference type="InterPro" id="IPR036291">
    <property type="entry name" value="NAD(P)-bd_dom_sf"/>
</dbReference>
<gene>
    <name evidence="3" type="ORF">A0U93_07695</name>
</gene>
<dbReference type="Pfam" id="PF18317">
    <property type="entry name" value="SDH_C"/>
    <property type="match status" value="1"/>
</dbReference>
<dbReference type="Pfam" id="PF08501">
    <property type="entry name" value="Shikimate_dh_N"/>
    <property type="match status" value="1"/>
</dbReference>
<dbReference type="PANTHER" id="PTHR21089">
    <property type="entry name" value="SHIKIMATE DEHYDROGENASE"/>
    <property type="match status" value="1"/>
</dbReference>
<keyword evidence="4" id="KW-1185">Reference proteome</keyword>
<dbReference type="NCBIfam" id="NF009202">
    <property type="entry name" value="PRK12550.1"/>
    <property type="match status" value="1"/>
</dbReference>